<dbReference type="EMBL" id="AWXZ01000040">
    <property type="protein sequence ID" value="ESR22657.1"/>
    <property type="molecule type" value="Genomic_DNA"/>
</dbReference>
<reference evidence="2 3" key="1">
    <citation type="journal article" date="2014" name="Genome Announc.">
        <title>Draft Genome Sequence of Lutibaculum baratangense Strain AMV1T, Isolated from a Mud Volcano in Andamans, India.</title>
        <authorList>
            <person name="Singh A."/>
            <person name="Sreenivas A."/>
            <person name="Sathyanarayana Reddy G."/>
            <person name="Pinnaka A.K."/>
            <person name="Shivaji S."/>
        </authorList>
    </citation>
    <scope>NUCLEOTIDE SEQUENCE [LARGE SCALE GENOMIC DNA]</scope>
    <source>
        <strain evidence="2 3">AMV1</strain>
    </source>
</reference>
<evidence type="ECO:0000313" key="3">
    <source>
        <dbReference type="Proteomes" id="UP000017819"/>
    </source>
</evidence>
<dbReference type="AlphaFoldDB" id="V4QSA5"/>
<name>V4QSA5_9HYPH</name>
<dbReference type="RefSeq" id="WP_023433903.1">
    <property type="nucleotide sequence ID" value="NZ_AWXZ01000040.1"/>
</dbReference>
<dbReference type="STRING" id="631454.N177_3794"/>
<gene>
    <name evidence="2" type="ORF">N177_3794</name>
</gene>
<keyword evidence="3" id="KW-1185">Reference proteome</keyword>
<sequence length="67" mass="7614">MTTLTHTSFLPVIPGGQRSLFETAGRTLKKVASRLGDREATARPQSTFRGTQRRRQTPEVVYMRFFA</sequence>
<protein>
    <submittedName>
        <fullName evidence="2">Uncharacterized protein</fullName>
    </submittedName>
</protein>
<organism evidence="2 3">
    <name type="scientific">Lutibaculum baratangense AMV1</name>
    <dbReference type="NCBI Taxonomy" id="631454"/>
    <lineage>
        <taxon>Bacteria</taxon>
        <taxon>Pseudomonadati</taxon>
        <taxon>Pseudomonadota</taxon>
        <taxon>Alphaproteobacteria</taxon>
        <taxon>Hyphomicrobiales</taxon>
        <taxon>Tepidamorphaceae</taxon>
        <taxon>Lutibaculum</taxon>
    </lineage>
</organism>
<proteinExistence type="predicted"/>
<dbReference type="Proteomes" id="UP000017819">
    <property type="component" value="Unassembled WGS sequence"/>
</dbReference>
<comment type="caution">
    <text evidence="2">The sequence shown here is derived from an EMBL/GenBank/DDBJ whole genome shotgun (WGS) entry which is preliminary data.</text>
</comment>
<evidence type="ECO:0000256" key="1">
    <source>
        <dbReference type="SAM" id="MobiDB-lite"/>
    </source>
</evidence>
<accession>V4QSA5</accession>
<feature type="region of interest" description="Disordered" evidence="1">
    <location>
        <begin position="32"/>
        <end position="55"/>
    </location>
</feature>
<evidence type="ECO:0000313" key="2">
    <source>
        <dbReference type="EMBL" id="ESR22657.1"/>
    </source>
</evidence>